<dbReference type="KEGG" id="hpk:Hprae_0231"/>
<evidence type="ECO:0000256" key="2">
    <source>
        <dbReference type="ARBA" id="ARBA00022475"/>
    </source>
</evidence>
<dbReference type="Gene3D" id="3.30.450.20">
    <property type="entry name" value="PAS domain"/>
    <property type="match status" value="2"/>
</dbReference>
<evidence type="ECO:0000256" key="9">
    <source>
        <dbReference type="PROSITE-ProRule" id="PRU00284"/>
    </source>
</evidence>
<dbReference type="AlphaFoldDB" id="E3DMR4"/>
<evidence type="ECO:0000313" key="15">
    <source>
        <dbReference type="Proteomes" id="UP000006866"/>
    </source>
</evidence>
<evidence type="ECO:0000259" key="12">
    <source>
        <dbReference type="PROSITE" id="PS50111"/>
    </source>
</evidence>
<proteinExistence type="inferred from homology"/>
<keyword evidence="2" id="KW-1003">Cell membrane</keyword>
<dbReference type="SUPFAM" id="SSF58104">
    <property type="entry name" value="Methyl-accepting chemotaxis protein (MCP) signaling domain"/>
    <property type="match status" value="1"/>
</dbReference>
<dbReference type="InterPro" id="IPR033479">
    <property type="entry name" value="dCache_1"/>
</dbReference>
<gene>
    <name evidence="14" type="ordered locus">Hprae_0231</name>
</gene>
<dbReference type="PRINTS" id="PR00260">
    <property type="entry name" value="CHEMTRNSDUCR"/>
</dbReference>
<reference evidence="14 15" key="2">
    <citation type="journal article" date="2011" name="Stand. Genomic Sci.">
        <title>Complete genome sequence of the extremely halophilic Halanaerobium praevalens type strain (GSL).</title>
        <authorList>
            <person name="Ivanova N."/>
            <person name="Sikorski J."/>
            <person name="Chertkov O."/>
            <person name="Nolan M."/>
            <person name="Lucas S."/>
            <person name="Hammon N."/>
            <person name="Deshpande S."/>
            <person name="Cheng J.F."/>
            <person name="Tapia R."/>
            <person name="Han C."/>
            <person name="Goodwin L."/>
            <person name="Pitluck S."/>
            <person name="Huntemann M."/>
            <person name="Liolios K."/>
            <person name="Pagani I."/>
            <person name="Mavromatis K."/>
            <person name="Ovchinikova G."/>
            <person name="Pati A."/>
            <person name="Chen A."/>
            <person name="Palaniappan K."/>
            <person name="Land M."/>
            <person name="Hauser L."/>
            <person name="Brambilla E.M."/>
            <person name="Kannan K.P."/>
            <person name="Rohde M."/>
            <person name="Tindall B.J."/>
            <person name="Goker M."/>
            <person name="Detter J.C."/>
            <person name="Woyke T."/>
            <person name="Bristow J."/>
            <person name="Eisen J.A."/>
            <person name="Markowitz V."/>
            <person name="Hugenholtz P."/>
            <person name="Kyrpides N.C."/>
            <person name="Klenk H.P."/>
            <person name="Lapidus A."/>
        </authorList>
    </citation>
    <scope>NUCLEOTIDE SEQUENCE [LARGE SCALE GENOMIC DNA]</scope>
    <source>
        <strain evidence="15">ATCC 33744 / DSM 2228 / GSL</strain>
    </source>
</reference>
<dbReference type="PANTHER" id="PTHR32089:SF112">
    <property type="entry name" value="LYSOZYME-LIKE PROTEIN-RELATED"/>
    <property type="match status" value="1"/>
</dbReference>
<dbReference type="PANTHER" id="PTHR32089">
    <property type="entry name" value="METHYL-ACCEPTING CHEMOTAXIS PROTEIN MCPB"/>
    <property type="match status" value="1"/>
</dbReference>
<dbReference type="PATRIC" id="fig|572479.3.peg.233"/>
<dbReference type="eggNOG" id="COG0840">
    <property type="taxonomic scope" value="Bacteria"/>
</dbReference>
<dbReference type="RefSeq" id="WP_014552422.1">
    <property type="nucleotide sequence ID" value="NC_017455.1"/>
</dbReference>
<keyword evidence="3" id="KW-0145">Chemotaxis</keyword>
<evidence type="ECO:0000256" key="1">
    <source>
        <dbReference type="ARBA" id="ARBA00004651"/>
    </source>
</evidence>
<dbReference type="InterPro" id="IPR004090">
    <property type="entry name" value="Chemotax_Me-accpt_rcpt"/>
</dbReference>
<dbReference type="Pfam" id="PF00015">
    <property type="entry name" value="MCPsignal"/>
    <property type="match status" value="1"/>
</dbReference>
<evidence type="ECO:0000259" key="13">
    <source>
        <dbReference type="PROSITE" id="PS50885"/>
    </source>
</evidence>
<dbReference type="InterPro" id="IPR029151">
    <property type="entry name" value="Sensor-like_sf"/>
</dbReference>
<evidence type="ECO:0000256" key="8">
    <source>
        <dbReference type="ARBA" id="ARBA00029447"/>
    </source>
</evidence>
<evidence type="ECO:0000313" key="14">
    <source>
        <dbReference type="EMBL" id="ADO76388.1"/>
    </source>
</evidence>
<dbReference type="GO" id="GO:0007165">
    <property type="term" value="P:signal transduction"/>
    <property type="evidence" value="ECO:0007669"/>
    <property type="project" value="UniProtKB-KW"/>
</dbReference>
<dbReference type="CDD" id="cd06225">
    <property type="entry name" value="HAMP"/>
    <property type="match status" value="1"/>
</dbReference>
<evidence type="ECO:0000256" key="3">
    <source>
        <dbReference type="ARBA" id="ARBA00022500"/>
    </source>
</evidence>
<dbReference type="Pfam" id="PF00672">
    <property type="entry name" value="HAMP"/>
    <property type="match status" value="1"/>
</dbReference>
<dbReference type="SMART" id="SM00283">
    <property type="entry name" value="MA"/>
    <property type="match status" value="1"/>
</dbReference>
<keyword evidence="15" id="KW-1185">Reference proteome</keyword>
<evidence type="ECO:0000256" key="6">
    <source>
        <dbReference type="ARBA" id="ARBA00023136"/>
    </source>
</evidence>
<keyword evidence="4 11" id="KW-0812">Transmembrane</keyword>
<sequence>MKWIRSSISRKVIFSILILFLITFSIYGYVLRTQIRSSFEKETEAKLMKDSQKIATEVNLFLERYMTIVNQMETNQDYLEILEDIENRANKREHPLYNKVVEQLAAIKNSDQNISLAYLGLGEASDLITQDYDYDADPDYQIRGKGWYQETIKAGNTIVTEPYVDGVTGGLIISVAKPVMQAGQDLGTLALDITLDDISKILSNYQVAETGYAILISKNGTIIYHPNEERVMNDNMSDFDGALGQAASSMQAGESGLINYEFNNEQRLMAFNPVANSGWSIGTLVPKDEIMVEGNRILFISLVLLIGAVLFTTILISLLLKKNLKPIDKILAAINNVAAGDLSTKVDLDQADEIGRIATALNQMTANMRSIIEKVADTATDLSASSEELSASGEEVASAAEEVGNAIQQVASGSEEQSAQVDQTNVMIKDLLEQIEEVENMSKQMDTQSNEVMENIKSGNQSIDNSVNEISSVKNNAEEVSKTINNLGELSTQIGDIVALINNIAAQTNLLALNAAIEAARAGEAGRGFSVVADEIRQLAEESENATVQINKLINKIGAGVDNAVDKMNNTEEVVNHSVEAIDETRNYFEEINSASLQLAEFIDNISSKSERVNLNANKVEEVVNEIAKVSEEAATNAEEVSASSEEQYSSTEEIVRASDQLAEMANELSESINKFKF</sequence>
<keyword evidence="7 9" id="KW-0807">Transducer</keyword>
<feature type="transmembrane region" description="Helical" evidence="11">
    <location>
        <begin position="12"/>
        <end position="31"/>
    </location>
</feature>
<dbReference type="OrthoDB" id="9814363at2"/>
<dbReference type="Pfam" id="PF02743">
    <property type="entry name" value="dCache_1"/>
    <property type="match status" value="1"/>
</dbReference>
<dbReference type="STRING" id="572479.Hprae_0231"/>
<dbReference type="CDD" id="cd12913">
    <property type="entry name" value="PDC1_MCP_like"/>
    <property type="match status" value="1"/>
</dbReference>
<dbReference type="CDD" id="cd12912">
    <property type="entry name" value="PDC2_MCP_like"/>
    <property type="match status" value="1"/>
</dbReference>
<dbReference type="EMBL" id="CP002175">
    <property type="protein sequence ID" value="ADO76388.1"/>
    <property type="molecule type" value="Genomic_DNA"/>
</dbReference>
<comment type="subcellular location">
    <subcellularLocation>
        <location evidence="1">Cell membrane</location>
        <topology evidence="1">Multi-pass membrane protein</topology>
    </subcellularLocation>
</comment>
<dbReference type="CDD" id="cd11386">
    <property type="entry name" value="MCP_signal"/>
    <property type="match status" value="1"/>
</dbReference>
<dbReference type="SUPFAM" id="SSF103190">
    <property type="entry name" value="Sensory domain-like"/>
    <property type="match status" value="1"/>
</dbReference>
<feature type="coiled-coil region" evidence="10">
    <location>
        <begin position="421"/>
        <end position="451"/>
    </location>
</feature>
<dbReference type="Gene3D" id="1.10.287.950">
    <property type="entry name" value="Methyl-accepting chemotaxis protein"/>
    <property type="match status" value="1"/>
</dbReference>
<dbReference type="GO" id="GO:0005886">
    <property type="term" value="C:plasma membrane"/>
    <property type="evidence" value="ECO:0007669"/>
    <property type="project" value="UniProtKB-SubCell"/>
</dbReference>
<feature type="transmembrane region" description="Helical" evidence="11">
    <location>
        <begin position="297"/>
        <end position="320"/>
    </location>
</feature>
<evidence type="ECO:0000256" key="11">
    <source>
        <dbReference type="SAM" id="Phobius"/>
    </source>
</evidence>
<evidence type="ECO:0000256" key="4">
    <source>
        <dbReference type="ARBA" id="ARBA00022692"/>
    </source>
</evidence>
<accession>E3DMR4</accession>
<name>E3DMR4_HALPG</name>
<dbReference type="HOGENOM" id="CLU_000445_107_19_9"/>
<protein>
    <submittedName>
        <fullName evidence="14">Methyl-accepting chemotaxis sensory transducer with Cache sensor</fullName>
    </submittedName>
</protein>
<dbReference type="PROSITE" id="PS50885">
    <property type="entry name" value="HAMP"/>
    <property type="match status" value="1"/>
</dbReference>
<dbReference type="GO" id="GO:0004888">
    <property type="term" value="F:transmembrane signaling receptor activity"/>
    <property type="evidence" value="ECO:0007669"/>
    <property type="project" value="InterPro"/>
</dbReference>
<comment type="similarity">
    <text evidence="8">Belongs to the methyl-accepting chemotaxis (MCP) protein family.</text>
</comment>
<dbReference type="SMART" id="SM00304">
    <property type="entry name" value="HAMP"/>
    <property type="match status" value="1"/>
</dbReference>
<evidence type="ECO:0000256" key="7">
    <source>
        <dbReference type="ARBA" id="ARBA00023224"/>
    </source>
</evidence>
<dbReference type="GO" id="GO:0006935">
    <property type="term" value="P:chemotaxis"/>
    <property type="evidence" value="ECO:0007669"/>
    <property type="project" value="UniProtKB-KW"/>
</dbReference>
<keyword evidence="10" id="KW-0175">Coiled coil</keyword>
<keyword evidence="6 11" id="KW-0472">Membrane</keyword>
<keyword evidence="5 11" id="KW-1133">Transmembrane helix</keyword>
<evidence type="ECO:0000256" key="5">
    <source>
        <dbReference type="ARBA" id="ARBA00022989"/>
    </source>
</evidence>
<dbReference type="InterPro" id="IPR004089">
    <property type="entry name" value="MCPsignal_dom"/>
</dbReference>
<dbReference type="PROSITE" id="PS50111">
    <property type="entry name" value="CHEMOTAXIS_TRANSDUC_2"/>
    <property type="match status" value="1"/>
</dbReference>
<feature type="domain" description="HAMP" evidence="13">
    <location>
        <begin position="321"/>
        <end position="373"/>
    </location>
</feature>
<reference evidence="15" key="1">
    <citation type="submission" date="2010-10" db="EMBL/GenBank/DDBJ databases">
        <title>The complete genome of Halanaerobium praevalens DSM 2228.</title>
        <authorList>
            <consortium name="US DOE Joint Genome Institute (JGI-PGF)"/>
            <person name="Lucas S."/>
            <person name="Copeland A."/>
            <person name="Lapidus A."/>
            <person name="Glavina del Rio T."/>
            <person name="Dalin E."/>
            <person name="Tice H."/>
            <person name="Bruce D."/>
            <person name="Goodwin L."/>
            <person name="Pitluck S."/>
            <person name="Kyrpides N."/>
            <person name="Mavromatis K."/>
            <person name="Ivanova N."/>
            <person name="Ovchinnikova G."/>
            <person name="Chertkov O."/>
            <person name="Detter J.C."/>
            <person name="Han C."/>
            <person name="Larimer F."/>
            <person name="Land M."/>
            <person name="Hauser L."/>
            <person name="Markowitz V."/>
            <person name="Cheng J.-F."/>
            <person name="Hugenholtz P."/>
            <person name="Woyke T."/>
            <person name="Wu D."/>
            <person name="Tindall B."/>
            <person name="Pomrenke H.G."/>
            <person name="Brambilla E."/>
            <person name="Klenk H.-P."/>
            <person name="Eisen J.A."/>
        </authorList>
    </citation>
    <scope>NUCLEOTIDE SEQUENCE [LARGE SCALE GENOMIC DNA]</scope>
    <source>
        <strain evidence="15">ATCC 33744 / DSM 2228 / GSL</strain>
    </source>
</reference>
<feature type="domain" description="Methyl-accepting transducer" evidence="12">
    <location>
        <begin position="392"/>
        <end position="642"/>
    </location>
</feature>
<evidence type="ECO:0000256" key="10">
    <source>
        <dbReference type="SAM" id="Coils"/>
    </source>
</evidence>
<dbReference type="InterPro" id="IPR003660">
    <property type="entry name" value="HAMP_dom"/>
</dbReference>
<organism evidence="14 15">
    <name type="scientific">Halanaerobium praevalens (strain ATCC 33744 / DSM 2228 / GSL)</name>
    <dbReference type="NCBI Taxonomy" id="572479"/>
    <lineage>
        <taxon>Bacteria</taxon>
        <taxon>Bacillati</taxon>
        <taxon>Bacillota</taxon>
        <taxon>Clostridia</taxon>
        <taxon>Halanaerobiales</taxon>
        <taxon>Halanaerobiaceae</taxon>
        <taxon>Halanaerobium</taxon>
    </lineage>
</organism>
<dbReference type="Proteomes" id="UP000006866">
    <property type="component" value="Chromosome"/>
</dbReference>
<dbReference type="Gene3D" id="6.10.340.10">
    <property type="match status" value="1"/>
</dbReference>